<sequence length="65" mass="7550">MSAKLVTIRTEEAEVWRYKSEVATHSDRRRGNPDEQVRSWSSFGQEKWISIGVSPKHEVKSSNNF</sequence>
<evidence type="ECO:0000313" key="2">
    <source>
        <dbReference type="Proteomes" id="UP000077856"/>
    </source>
</evidence>
<name>A0A161JUA4_9BACI</name>
<proteinExistence type="predicted"/>
<dbReference type="EMBL" id="CP015506">
    <property type="protein sequence ID" value="AND39991.1"/>
    <property type="molecule type" value="Genomic_DNA"/>
</dbReference>
<gene>
    <name evidence="1" type="ORF">A361_12835</name>
</gene>
<accession>A0A161JUA4</accession>
<dbReference type="RefSeq" id="WP_019379875.1">
    <property type="nucleotide sequence ID" value="NZ_CP015506.1"/>
</dbReference>
<dbReference type="AlphaFoldDB" id="A0A161JUA4"/>
<organism evidence="1 2">
    <name type="scientific">Cytobacillus oceanisediminis 2691</name>
    <dbReference type="NCBI Taxonomy" id="1196031"/>
    <lineage>
        <taxon>Bacteria</taxon>
        <taxon>Bacillati</taxon>
        <taxon>Bacillota</taxon>
        <taxon>Bacilli</taxon>
        <taxon>Bacillales</taxon>
        <taxon>Bacillaceae</taxon>
        <taxon>Cytobacillus</taxon>
    </lineage>
</organism>
<reference evidence="1 2" key="1">
    <citation type="submission" date="2016-04" db="EMBL/GenBank/DDBJ databases">
        <title>Complete genome sequence of Bacillus oceanisediminis strain 2691.</title>
        <authorList>
            <person name="Jeong H."/>
            <person name="Kim H.J."/>
            <person name="Lee D.-W."/>
        </authorList>
    </citation>
    <scope>NUCLEOTIDE SEQUENCE [LARGE SCALE GENOMIC DNA]</scope>
    <source>
        <strain evidence="1 2">2691</strain>
    </source>
</reference>
<protein>
    <submittedName>
        <fullName evidence="1">Uncharacterized protein</fullName>
    </submittedName>
</protein>
<evidence type="ECO:0000313" key="1">
    <source>
        <dbReference type="EMBL" id="AND39991.1"/>
    </source>
</evidence>
<dbReference type="Proteomes" id="UP000077856">
    <property type="component" value="Chromosome"/>
</dbReference>
<dbReference type="KEGG" id="bon:A361_12835"/>